<evidence type="ECO:0000313" key="3">
    <source>
        <dbReference type="Proteomes" id="UP000676194"/>
    </source>
</evidence>
<keyword evidence="3" id="KW-1185">Reference proteome</keyword>
<organism evidence="2 3">
    <name type="scientific">Telmatocola sphagniphila</name>
    <dbReference type="NCBI Taxonomy" id="1123043"/>
    <lineage>
        <taxon>Bacteria</taxon>
        <taxon>Pseudomonadati</taxon>
        <taxon>Planctomycetota</taxon>
        <taxon>Planctomycetia</taxon>
        <taxon>Gemmatales</taxon>
        <taxon>Gemmataceae</taxon>
    </lineage>
</organism>
<keyword evidence="1" id="KW-1133">Transmembrane helix</keyword>
<keyword evidence="1" id="KW-0812">Transmembrane</keyword>
<feature type="transmembrane region" description="Helical" evidence="1">
    <location>
        <begin position="72"/>
        <end position="90"/>
    </location>
</feature>
<evidence type="ECO:0000256" key="1">
    <source>
        <dbReference type="SAM" id="Phobius"/>
    </source>
</evidence>
<dbReference type="KEGG" id="tsph:KIH39_06125"/>
<name>A0A8E6BAN3_9BACT</name>
<dbReference type="Proteomes" id="UP000676194">
    <property type="component" value="Chromosome"/>
</dbReference>
<reference evidence="2" key="1">
    <citation type="submission" date="2021-05" db="EMBL/GenBank/DDBJ databases">
        <title>Complete genome sequence of the cellulolytic planctomycete Telmatocola sphagniphila SP2T and characterization of the first cellulase from planctomycetes.</title>
        <authorList>
            <person name="Rakitin A.L."/>
            <person name="Beletsky A.V."/>
            <person name="Naumoff D.G."/>
            <person name="Kulichevskaya I.S."/>
            <person name="Mardanov A.V."/>
            <person name="Ravin N.V."/>
            <person name="Dedysh S.N."/>
        </authorList>
    </citation>
    <scope>NUCLEOTIDE SEQUENCE</scope>
    <source>
        <strain evidence="2">SP2T</strain>
    </source>
</reference>
<protein>
    <submittedName>
        <fullName evidence="2">Uncharacterized protein</fullName>
    </submittedName>
</protein>
<proteinExistence type="predicted"/>
<keyword evidence="1" id="KW-0472">Membrane</keyword>
<accession>A0A8E6BAN3</accession>
<sequence length="224" mass="25511">METEELKSLWNELGNLSTKVASLDGKIVEVQNRPKLSQYISRFNALLILELAMDLVAVLFTGSFLFTHLHEPKFLIPGLFLHLSVILLIAQRIRLIIKTKKLDFSAPVLWVQKHLSEIRALRVTIHRWILILSPLIWIPFAIVATQGALGIDLYKEFDPAWILANLLLGLLILAGSLWVSHRYATYLQESIWFGQIADQLAGRSLKQISKVLTDLESFETESEK</sequence>
<feature type="transmembrane region" description="Helical" evidence="1">
    <location>
        <begin position="128"/>
        <end position="149"/>
    </location>
</feature>
<dbReference type="AlphaFoldDB" id="A0A8E6BAN3"/>
<feature type="transmembrane region" description="Helical" evidence="1">
    <location>
        <begin position="161"/>
        <end position="179"/>
    </location>
</feature>
<feature type="transmembrane region" description="Helical" evidence="1">
    <location>
        <begin position="43"/>
        <end position="66"/>
    </location>
</feature>
<evidence type="ECO:0000313" key="2">
    <source>
        <dbReference type="EMBL" id="QVL33485.1"/>
    </source>
</evidence>
<dbReference type="EMBL" id="CP074694">
    <property type="protein sequence ID" value="QVL33485.1"/>
    <property type="molecule type" value="Genomic_DNA"/>
</dbReference>
<dbReference type="RefSeq" id="WP_213498374.1">
    <property type="nucleotide sequence ID" value="NZ_CP074694.1"/>
</dbReference>
<gene>
    <name evidence="2" type="ORF">KIH39_06125</name>
</gene>